<evidence type="ECO:0000313" key="1">
    <source>
        <dbReference type="Proteomes" id="UP000887580"/>
    </source>
</evidence>
<accession>A0AC35GFC5</accession>
<reference evidence="2" key="1">
    <citation type="submission" date="2022-11" db="UniProtKB">
        <authorList>
            <consortium name="WormBaseParasite"/>
        </authorList>
    </citation>
    <scope>IDENTIFICATION</scope>
</reference>
<dbReference type="WBParaSite" id="PS1159_v2.g4254.t1">
    <property type="protein sequence ID" value="PS1159_v2.g4254.t1"/>
    <property type="gene ID" value="PS1159_v2.g4254"/>
</dbReference>
<dbReference type="Proteomes" id="UP000887580">
    <property type="component" value="Unplaced"/>
</dbReference>
<proteinExistence type="predicted"/>
<organism evidence="1 2">
    <name type="scientific">Panagrolaimus sp. PS1159</name>
    <dbReference type="NCBI Taxonomy" id="55785"/>
    <lineage>
        <taxon>Eukaryota</taxon>
        <taxon>Metazoa</taxon>
        <taxon>Ecdysozoa</taxon>
        <taxon>Nematoda</taxon>
        <taxon>Chromadorea</taxon>
        <taxon>Rhabditida</taxon>
        <taxon>Tylenchina</taxon>
        <taxon>Panagrolaimomorpha</taxon>
        <taxon>Panagrolaimoidea</taxon>
        <taxon>Panagrolaimidae</taxon>
        <taxon>Panagrolaimus</taxon>
    </lineage>
</organism>
<evidence type="ECO:0000313" key="2">
    <source>
        <dbReference type="WBParaSite" id="PS1159_v2.g4254.t1"/>
    </source>
</evidence>
<protein>
    <submittedName>
        <fullName evidence="2">Ig-like domain-containing protein</fullName>
    </submittedName>
</protein>
<sequence>MPSAPRFTQRPSIQQTATGDLLMECHLEADPPPDVKWSHGGTPILASGRVSLTLTNLNGNLYKATLVIKEPSAGDGGAYKCTASNQLGESNANINLNFAGGDERAPTPSQKGPTFVGKPRIIPKEGGALILMECKVKSTSRPTAKWSKDGTPLGGGNFKDVFTDLGDNVYLCQLEIRKPSAGDAGQYRCNIKNEQGETNANLSLNFQQEEAPPEGRRSPSVGRKSPRPRTPSSRPETPSKRHREGTPSKRKSREGSPRKSVRSRTSTPTQEVQSSSTLQVDSAATRKTATSKTEKMETETTTTTEKRKSDAGLPPAPKRGRSRSKSPAVGAAKTAATDNEFKRTPVIMEPLKSKVASSGETVVLQCELQCHTSTKITWFKDNQIIQSRSEYSSTFDGKIARLSISRMSKDKAGLYKCEATSDYGNTQTSAVVKFFEEEKDEEKFEEEKKESMSSRKESLEVFRKDEATKRKSVTIDENTVPEKQKAGADRTSRASNVGLKSAAAATTPEPPEEMEEFNAEGGESDNFETPMGDYIPGNDSLTNIPKIQFSPVNSIQNSRSSSESDISIISTKSSKFSHIHNYVIASLPTGNAKRNILGGIIDFDTPVNSRPSTPEIERLFPSRKSSVRIYNNSTSLFSFFVD</sequence>
<name>A0AC35GFC5_9BILA</name>